<dbReference type="PANTHER" id="PTHR23527:SF1">
    <property type="entry name" value="BLL3282 PROTEIN"/>
    <property type="match status" value="1"/>
</dbReference>
<feature type="transmembrane region" description="Helical" evidence="4">
    <location>
        <begin position="340"/>
        <end position="359"/>
    </location>
</feature>
<feature type="transmembrane region" description="Helical" evidence="4">
    <location>
        <begin position="153"/>
        <end position="173"/>
    </location>
</feature>
<evidence type="ECO:0000256" key="1">
    <source>
        <dbReference type="ARBA" id="ARBA00022692"/>
    </source>
</evidence>
<dbReference type="Gene3D" id="1.20.1250.20">
    <property type="entry name" value="MFS general substrate transporter like domains"/>
    <property type="match status" value="2"/>
</dbReference>
<evidence type="ECO:0000259" key="5">
    <source>
        <dbReference type="PROSITE" id="PS50850"/>
    </source>
</evidence>
<feature type="transmembrane region" description="Helical" evidence="4">
    <location>
        <begin position="38"/>
        <end position="62"/>
    </location>
</feature>
<accession>A0A2V1JZ40</accession>
<organism evidence="6 7">
    <name type="scientific">Corticimicrobacter populi</name>
    <dbReference type="NCBI Taxonomy" id="2175229"/>
    <lineage>
        <taxon>Bacteria</taxon>
        <taxon>Pseudomonadati</taxon>
        <taxon>Pseudomonadota</taxon>
        <taxon>Betaproteobacteria</taxon>
        <taxon>Burkholderiales</taxon>
        <taxon>Alcaligenaceae</taxon>
        <taxon>Corticimicrobacter</taxon>
    </lineage>
</organism>
<dbReference type="AlphaFoldDB" id="A0A2V1JZ40"/>
<dbReference type="InterPro" id="IPR052952">
    <property type="entry name" value="MFS-Transporter"/>
</dbReference>
<dbReference type="GO" id="GO:0022857">
    <property type="term" value="F:transmembrane transporter activity"/>
    <property type="evidence" value="ECO:0007669"/>
    <property type="project" value="InterPro"/>
</dbReference>
<keyword evidence="3 4" id="KW-0472">Membrane</keyword>
<sequence length="394" mass="40428">MNISLIVTLAIQVLASMAALTVPVLAPAASQDIGLSATLVGVFMAIVYAAAMFSSLASGGLIARYGAIRTSQLCLLSCGVGLACVAVGQVGAMVLSAVLIGLGYGPVTPASSHILARTTPAHRMGLIFSLKQTGVPLGGVMAGLLIPGLVLLWQWQGAALVAGLACLVVAALAQPIRADFDADRSPAHRLGIGGVFRPLQMVFEHRRIRNLALCTFFLSAMQLCLTSYLVTYLTGSYGVALVTAGLVHAASQTAGAVGRLLWGWVADRSRAPDLVLALLAFAMAGASLLTALFRPDWPLAIVIVVSMVFGGTAIGWNGVYLAQVAQLAPKGMAGQMTGGTLFFTYFGVVLGPPAFAGLVSATDSMAAGFAGIGVVILAVGCVLLYVRQAEKRAA</sequence>
<feature type="transmembrane region" description="Helical" evidence="4">
    <location>
        <begin position="211"/>
        <end position="231"/>
    </location>
</feature>
<feature type="transmembrane region" description="Helical" evidence="4">
    <location>
        <begin position="365"/>
        <end position="386"/>
    </location>
</feature>
<dbReference type="InterPro" id="IPR036259">
    <property type="entry name" value="MFS_trans_sf"/>
</dbReference>
<dbReference type="EMBL" id="QETA01000007">
    <property type="protein sequence ID" value="PWF21440.1"/>
    <property type="molecule type" value="Genomic_DNA"/>
</dbReference>
<keyword evidence="1 4" id="KW-0812">Transmembrane</keyword>
<evidence type="ECO:0000256" key="2">
    <source>
        <dbReference type="ARBA" id="ARBA00022989"/>
    </source>
</evidence>
<keyword evidence="7" id="KW-1185">Reference proteome</keyword>
<dbReference type="RefSeq" id="WP_109062784.1">
    <property type="nucleotide sequence ID" value="NZ_QETA01000007.1"/>
</dbReference>
<dbReference type="PANTHER" id="PTHR23527">
    <property type="entry name" value="BLL3282 PROTEIN"/>
    <property type="match status" value="1"/>
</dbReference>
<gene>
    <name evidence="6" type="ORF">DD235_14265</name>
</gene>
<proteinExistence type="predicted"/>
<dbReference type="InterPro" id="IPR011701">
    <property type="entry name" value="MFS"/>
</dbReference>
<feature type="domain" description="Major facilitator superfamily (MFS) profile" evidence="5">
    <location>
        <begin position="1"/>
        <end position="392"/>
    </location>
</feature>
<evidence type="ECO:0000313" key="7">
    <source>
        <dbReference type="Proteomes" id="UP000245212"/>
    </source>
</evidence>
<dbReference type="SUPFAM" id="SSF103473">
    <property type="entry name" value="MFS general substrate transporter"/>
    <property type="match status" value="1"/>
</dbReference>
<evidence type="ECO:0000256" key="3">
    <source>
        <dbReference type="ARBA" id="ARBA00023136"/>
    </source>
</evidence>
<protein>
    <submittedName>
        <fullName evidence="6">MFS transporter</fullName>
    </submittedName>
</protein>
<keyword evidence="2 4" id="KW-1133">Transmembrane helix</keyword>
<feature type="transmembrane region" description="Helical" evidence="4">
    <location>
        <begin position="237"/>
        <end position="262"/>
    </location>
</feature>
<name>A0A2V1JZ40_9BURK</name>
<feature type="transmembrane region" description="Helical" evidence="4">
    <location>
        <begin position="299"/>
        <end position="319"/>
    </location>
</feature>
<reference evidence="7" key="1">
    <citation type="submission" date="2018-05" db="EMBL/GenBank/DDBJ databases">
        <authorList>
            <person name="Li Y."/>
        </authorList>
    </citation>
    <scope>NUCLEOTIDE SEQUENCE [LARGE SCALE GENOMIC DNA]</scope>
    <source>
        <strain evidence="7">3d-2-2</strain>
    </source>
</reference>
<dbReference type="Proteomes" id="UP000245212">
    <property type="component" value="Unassembled WGS sequence"/>
</dbReference>
<feature type="transmembrane region" description="Helical" evidence="4">
    <location>
        <begin position="74"/>
        <end position="102"/>
    </location>
</feature>
<evidence type="ECO:0000313" key="6">
    <source>
        <dbReference type="EMBL" id="PWF21440.1"/>
    </source>
</evidence>
<comment type="caution">
    <text evidence="6">The sequence shown here is derived from an EMBL/GenBank/DDBJ whole genome shotgun (WGS) entry which is preliminary data.</text>
</comment>
<dbReference type="PROSITE" id="PS50850">
    <property type="entry name" value="MFS"/>
    <property type="match status" value="1"/>
</dbReference>
<evidence type="ECO:0000256" key="4">
    <source>
        <dbReference type="SAM" id="Phobius"/>
    </source>
</evidence>
<dbReference type="InterPro" id="IPR020846">
    <property type="entry name" value="MFS_dom"/>
</dbReference>
<feature type="transmembrane region" description="Helical" evidence="4">
    <location>
        <begin position="274"/>
        <end position="293"/>
    </location>
</feature>
<dbReference type="Pfam" id="PF07690">
    <property type="entry name" value="MFS_1"/>
    <property type="match status" value="1"/>
</dbReference>